<sequence length="344" mass="36017">MDVMRGGVRKGAEHLDALTLSADLDLERAMGWRGASAHVDLLNTSGGAANERAGTLQGVDSLEVGAQRGQVYQAWIQQNFAADRGSLLVGLYDVSGEFGALDSASYFMSAGFGMAPDLAGSGRNGVAAYPATALAARLSWAPTETTYVQAAVVDARPGAPGLEPGLDTSFDDGSLLIAEAGWTGAGKIAVGGWSHSRRADDQRETDALGAPLQRRAQGVYLIGEQPLGERATAFAKLSVSDGDTQAIKATWQAGLQVQPALASRPNSTLAFGVSQVRLADGHRANGADAGQDLAKAETLVELTWSDQLTDKVRIQPDLQYVRRPSGDRALKDAVIAGVRIQVAF</sequence>
<dbReference type="EMBL" id="JBHTLQ010000016">
    <property type="protein sequence ID" value="MFD1190730.1"/>
    <property type="molecule type" value="Genomic_DNA"/>
</dbReference>
<comment type="similarity">
    <text evidence="1 2">Belongs to the OprB family.</text>
</comment>
<reference evidence="4" key="1">
    <citation type="journal article" date="2019" name="Int. J. Syst. Evol. Microbiol.">
        <title>The Global Catalogue of Microorganisms (GCM) 10K type strain sequencing project: providing services to taxonomists for standard genome sequencing and annotation.</title>
        <authorList>
            <consortium name="The Broad Institute Genomics Platform"/>
            <consortium name="The Broad Institute Genome Sequencing Center for Infectious Disease"/>
            <person name="Wu L."/>
            <person name="Ma J."/>
        </authorList>
    </citation>
    <scope>NUCLEOTIDE SEQUENCE [LARGE SCALE GENOMIC DNA]</scope>
    <source>
        <strain evidence="4">CCUG 55074</strain>
    </source>
</reference>
<evidence type="ECO:0000256" key="2">
    <source>
        <dbReference type="RuleBase" id="RU363072"/>
    </source>
</evidence>
<dbReference type="InterPro" id="IPR007049">
    <property type="entry name" value="Carb-sel_porin_OprB"/>
</dbReference>
<dbReference type="Pfam" id="PF04966">
    <property type="entry name" value="OprB"/>
    <property type="match status" value="1"/>
</dbReference>
<proteinExistence type="inferred from homology"/>
<dbReference type="Gene3D" id="2.40.160.180">
    <property type="entry name" value="Carbohydrate-selective porin OprB"/>
    <property type="match status" value="1"/>
</dbReference>
<dbReference type="RefSeq" id="WP_377353346.1">
    <property type="nucleotide sequence ID" value="NZ_JBHTLQ010000016.1"/>
</dbReference>
<comment type="caution">
    <text evidence="3">The sequence shown here is derived from an EMBL/GenBank/DDBJ whole genome shotgun (WGS) entry which is preliminary data.</text>
</comment>
<organism evidence="3 4">
    <name type="scientific">Phenylobacterium conjunctum</name>
    <dbReference type="NCBI Taxonomy" id="1298959"/>
    <lineage>
        <taxon>Bacteria</taxon>
        <taxon>Pseudomonadati</taxon>
        <taxon>Pseudomonadota</taxon>
        <taxon>Alphaproteobacteria</taxon>
        <taxon>Caulobacterales</taxon>
        <taxon>Caulobacteraceae</taxon>
        <taxon>Phenylobacterium</taxon>
    </lineage>
</organism>
<keyword evidence="4" id="KW-1185">Reference proteome</keyword>
<dbReference type="PANTHER" id="PTHR37944:SF1">
    <property type="entry name" value="PORIN B"/>
    <property type="match status" value="1"/>
</dbReference>
<name>A0ABW3T4Y0_9CAUL</name>
<gene>
    <name evidence="3" type="ORF">ACFQ27_09080</name>
</gene>
<dbReference type="Proteomes" id="UP001597216">
    <property type="component" value="Unassembled WGS sequence"/>
</dbReference>
<dbReference type="InterPro" id="IPR052932">
    <property type="entry name" value="OprB_Porin"/>
</dbReference>
<evidence type="ECO:0000313" key="4">
    <source>
        <dbReference type="Proteomes" id="UP001597216"/>
    </source>
</evidence>
<evidence type="ECO:0000313" key="3">
    <source>
        <dbReference type="EMBL" id="MFD1190730.1"/>
    </source>
</evidence>
<dbReference type="PANTHER" id="PTHR37944">
    <property type="entry name" value="PORIN B"/>
    <property type="match status" value="1"/>
</dbReference>
<evidence type="ECO:0000256" key="1">
    <source>
        <dbReference type="ARBA" id="ARBA00008769"/>
    </source>
</evidence>
<protein>
    <submittedName>
        <fullName evidence="3">Carbohydrate porin</fullName>
    </submittedName>
</protein>
<dbReference type="InterPro" id="IPR038673">
    <property type="entry name" value="OprB_sf"/>
</dbReference>
<accession>A0ABW3T4Y0</accession>